<organism evidence="1 2">
    <name type="scientific">Halopseudomonas formosensis</name>
    <dbReference type="NCBI Taxonomy" id="1002526"/>
    <lineage>
        <taxon>Bacteria</taxon>
        <taxon>Pseudomonadati</taxon>
        <taxon>Pseudomonadota</taxon>
        <taxon>Gammaproteobacteria</taxon>
        <taxon>Pseudomonadales</taxon>
        <taxon>Pseudomonadaceae</taxon>
        <taxon>Halopseudomonas</taxon>
    </lineage>
</organism>
<protein>
    <submittedName>
        <fullName evidence="1">Dicarboxylate transport</fullName>
    </submittedName>
</protein>
<dbReference type="InterPro" id="IPR021730">
    <property type="entry name" value="YdbH"/>
</dbReference>
<dbReference type="AlphaFoldDB" id="A0A1I6BQN7"/>
<gene>
    <name evidence="1" type="ORF">SAMN05216578_105195</name>
</gene>
<dbReference type="EMBL" id="FOYD01000005">
    <property type="protein sequence ID" value="SFQ83242.1"/>
    <property type="molecule type" value="Genomic_DNA"/>
</dbReference>
<dbReference type="STRING" id="1002526.SAMN05216578_105195"/>
<sequence>MRRVAGLITLVVLILLLLTLLTGQWLQRSLHGAGVQQLDWEHWRWAEGSLQIGGLSGVHAGEQGRLGFRVEGLVLRPIWDGGPRLQQVRAELVQLVWQPAAQLPASAPDEAWSLPALEDLAAPLGWLPGALQVDRLLVQLPCDEAFCDLQGSLQLRSQPQPLALDARLDLLQQEQWLQGRMQLQQQQDSYLTRAELRVPEPLPLPGIGLLSGAMTLDLENRGALWILNEGQAQWRLEQPFSDTLTALPEDWRPRVLSLEITPDPGSIADWQQRLELAVGARLEGVLEGGLEGRLLLASAATGWEAELDGARLQLASDRLRLPDLEVRGLALDWPLQGRVAEGQLTLALGEQASLAASKVTLAAAELAVTGLDARMGGARLAVPLEHPDQLVLHSALQLGMQQLQHPALIPQGWTLNGELQHSSGVLGLSGRLAGQGGLSADLSLDWPAQADWRLQLTLGEMFLRAANPLAATFADWPELLSFSSGRLSGQLQARGSDGLEQLSGRLQLSGGQGIYDRASFSGLSAPLELGLRNDRLQLATEGLVLETVDPGLPLGPLRLRGSYTADLAHLDRGVLQLEAASIGALEGQVRLEPARVDLSQSRQSLVALVEGVELARLFEVYPAEGLSGRGTLDGRFPVSLVDGKLLVDGGRLQAREPGGVLRYRAAQLSDMAAGNPGLEQLAAALDDFRYRVLASDVSYDEQGKLLLGLHLEGSNPTFQQGRQVNLNIQLEEDIPALLTSLQLSGQVNEIIRKRIEQRYLQRSP</sequence>
<accession>A0A1I6BQN7</accession>
<proteinExistence type="predicted"/>
<dbReference type="Proteomes" id="UP000242815">
    <property type="component" value="Unassembled WGS sequence"/>
</dbReference>
<reference evidence="1 2" key="1">
    <citation type="submission" date="2016-10" db="EMBL/GenBank/DDBJ databases">
        <authorList>
            <person name="de Groot N.N."/>
        </authorList>
    </citation>
    <scope>NUCLEOTIDE SEQUENCE [LARGE SCALE GENOMIC DNA]</scope>
    <source>
        <strain evidence="1 2">JCM 18415</strain>
    </source>
</reference>
<evidence type="ECO:0000313" key="1">
    <source>
        <dbReference type="EMBL" id="SFQ83242.1"/>
    </source>
</evidence>
<dbReference type="Pfam" id="PF11739">
    <property type="entry name" value="YdbH-like"/>
    <property type="match status" value="1"/>
</dbReference>
<dbReference type="RefSeq" id="WP_090538891.1">
    <property type="nucleotide sequence ID" value="NZ_FOYD01000005.1"/>
</dbReference>
<dbReference type="OrthoDB" id="9759996at2"/>
<evidence type="ECO:0000313" key="2">
    <source>
        <dbReference type="Proteomes" id="UP000242815"/>
    </source>
</evidence>
<name>A0A1I6BQN7_9GAMM</name>